<feature type="signal peptide" evidence="1">
    <location>
        <begin position="1"/>
        <end position="21"/>
    </location>
</feature>
<comment type="caution">
    <text evidence="2">The sequence shown here is derived from an EMBL/GenBank/DDBJ whole genome shotgun (WGS) entry which is preliminary data.</text>
</comment>
<keyword evidence="1" id="KW-0732">Signal</keyword>
<evidence type="ECO:0000256" key="1">
    <source>
        <dbReference type="SAM" id="SignalP"/>
    </source>
</evidence>
<evidence type="ECO:0000313" key="2">
    <source>
        <dbReference type="EMBL" id="CAJ2509350.1"/>
    </source>
</evidence>
<protein>
    <submittedName>
        <fullName evidence="2">Uu.00g143760.m01.CDS01</fullName>
    </submittedName>
</protein>
<reference evidence="2" key="1">
    <citation type="submission" date="2023-10" db="EMBL/GenBank/DDBJ databases">
        <authorList>
            <person name="Hackl T."/>
        </authorList>
    </citation>
    <scope>NUCLEOTIDE SEQUENCE</scope>
</reference>
<organism evidence="2 3">
    <name type="scientific">Anthostomella pinea</name>
    <dbReference type="NCBI Taxonomy" id="933095"/>
    <lineage>
        <taxon>Eukaryota</taxon>
        <taxon>Fungi</taxon>
        <taxon>Dikarya</taxon>
        <taxon>Ascomycota</taxon>
        <taxon>Pezizomycotina</taxon>
        <taxon>Sordariomycetes</taxon>
        <taxon>Xylariomycetidae</taxon>
        <taxon>Xylariales</taxon>
        <taxon>Xylariaceae</taxon>
        <taxon>Anthostomella</taxon>
    </lineage>
</organism>
<dbReference type="AlphaFoldDB" id="A0AAI8YLU2"/>
<accession>A0AAI8YLU2</accession>
<dbReference type="EMBL" id="CAUWAG010000012">
    <property type="protein sequence ID" value="CAJ2509350.1"/>
    <property type="molecule type" value="Genomic_DNA"/>
</dbReference>
<sequence length="137" mass="14372">MFASSKTIVLLLASQLAVISATVLDTRGNGCSGFAGVVNGQCAKYYKEPDCAGESLMGEFKTDCKKECHNIVGGFRSINVDGDGTFGTGCEGYSGADCVENAQVLDAGDASHHTTSKAQQCKSQGDLMYSLKCTFKC</sequence>
<proteinExistence type="predicted"/>
<name>A0AAI8YLU2_9PEZI</name>
<gene>
    <name evidence="2" type="ORF">KHLLAP_LOCUS9818</name>
</gene>
<dbReference type="Proteomes" id="UP001295740">
    <property type="component" value="Unassembled WGS sequence"/>
</dbReference>
<keyword evidence="3" id="KW-1185">Reference proteome</keyword>
<feature type="chain" id="PRO_5042495034" evidence="1">
    <location>
        <begin position="22"/>
        <end position="137"/>
    </location>
</feature>
<evidence type="ECO:0000313" key="3">
    <source>
        <dbReference type="Proteomes" id="UP001295740"/>
    </source>
</evidence>